<keyword evidence="1" id="KW-1133">Transmembrane helix</keyword>
<dbReference type="EMBL" id="CP011403">
    <property type="protein sequence ID" value="AKI03985.1"/>
    <property type="molecule type" value="Genomic_DNA"/>
</dbReference>
<proteinExistence type="predicted"/>
<keyword evidence="1" id="KW-0472">Membrane</keyword>
<dbReference type="AlphaFoldDB" id="A0A0F7PWP4"/>
<reference evidence="2 3" key="1">
    <citation type="submission" date="2015-05" db="EMBL/GenBank/DDBJ databases">
        <title>Complete genome sequence of Lactobacillus salivarius Ren, a probiotic strain with antitumor activity.</title>
        <authorList>
            <person name="Sun E."/>
            <person name="Zhao L."/>
            <person name="Liu S."/>
            <person name="Zhang M."/>
            <person name="Guo H."/>
            <person name="Ren F."/>
        </authorList>
    </citation>
    <scope>NUCLEOTIDE SEQUENCE [LARGE SCALE GENOMIC DNA]</scope>
    <source>
        <strain evidence="2 3">Ren</strain>
    </source>
</reference>
<accession>A0A0F7PWP4</accession>
<evidence type="ECO:0000313" key="3">
    <source>
        <dbReference type="Proteomes" id="UP000035027"/>
    </source>
</evidence>
<protein>
    <submittedName>
        <fullName evidence="2">Uncharacterized protein</fullName>
    </submittedName>
</protein>
<gene>
    <name evidence="2" type="ORF">LsR_00436</name>
</gene>
<dbReference type="RefSeq" id="WP_047035347.1">
    <property type="nucleotide sequence ID" value="NZ_CP011403.1"/>
</dbReference>
<organism evidence="2 3">
    <name type="scientific">Ligilactobacillus salivarius str. Ren</name>
    <dbReference type="NCBI Taxonomy" id="1194971"/>
    <lineage>
        <taxon>Bacteria</taxon>
        <taxon>Bacillati</taxon>
        <taxon>Bacillota</taxon>
        <taxon>Bacilli</taxon>
        <taxon>Lactobacillales</taxon>
        <taxon>Lactobacillaceae</taxon>
        <taxon>Ligilactobacillus</taxon>
    </lineage>
</organism>
<dbReference type="Proteomes" id="UP000035027">
    <property type="component" value="Chromosome"/>
</dbReference>
<evidence type="ECO:0000256" key="1">
    <source>
        <dbReference type="SAM" id="Phobius"/>
    </source>
</evidence>
<name>A0A0F7PWP4_9LACO</name>
<feature type="transmembrane region" description="Helical" evidence="1">
    <location>
        <begin position="12"/>
        <end position="32"/>
    </location>
</feature>
<keyword evidence="1" id="KW-0812">Transmembrane</keyword>
<sequence>MLKLTNKGFVLADSIIGLIIICSGILILLTNYQSLNNQKNLKIEDKERMHLLLNRVRSMDKNELVNFKQIQVSYENKVETLSKE</sequence>
<evidence type="ECO:0000313" key="2">
    <source>
        <dbReference type="EMBL" id="AKI03985.1"/>
    </source>
</evidence>